<dbReference type="InterPro" id="IPR053178">
    <property type="entry name" value="Osmoadaptation_assoc"/>
</dbReference>
<evidence type="ECO:0008006" key="4">
    <source>
        <dbReference type="Google" id="ProtNLM"/>
    </source>
</evidence>
<name>A0A6A6Y1A8_9PEZI</name>
<reference evidence="1 3" key="1">
    <citation type="journal article" date="2020" name="Stud. Mycol.">
        <title>101 Dothideomycetes genomes: a test case for predicting lifestyles and emergence of pathogens.</title>
        <authorList>
            <person name="Haridas S."/>
            <person name="Albert R."/>
            <person name="Binder M."/>
            <person name="Bloem J."/>
            <person name="Labutti K."/>
            <person name="Salamov A."/>
            <person name="Andreopoulos B."/>
            <person name="Baker S."/>
            <person name="Barry K."/>
            <person name="Bills G."/>
            <person name="Bluhm B."/>
            <person name="Cannon C."/>
            <person name="Castanera R."/>
            <person name="Culley D."/>
            <person name="Daum C."/>
            <person name="Ezra D."/>
            <person name="Gonzalez J."/>
            <person name="Henrissat B."/>
            <person name="Kuo A."/>
            <person name="Liang C."/>
            <person name="Lipzen A."/>
            <person name="Lutzoni F."/>
            <person name="Magnuson J."/>
            <person name="Mondo S."/>
            <person name="Nolan M."/>
            <person name="Ohm R."/>
            <person name="Pangilinan J."/>
            <person name="Park H.-J."/>
            <person name="Ramirez L."/>
            <person name="Alfaro M."/>
            <person name="Sun H."/>
            <person name="Tritt A."/>
            <person name="Yoshinaga Y."/>
            <person name="Zwiers L.-H."/>
            <person name="Turgeon B."/>
            <person name="Goodwin S."/>
            <person name="Spatafora J."/>
            <person name="Crous P."/>
            <person name="Grigoriev I."/>
        </authorList>
    </citation>
    <scope>NUCLEOTIDE SEQUENCE</scope>
    <source>
        <strain evidence="1 3">CBS 304.34</strain>
    </source>
</reference>
<evidence type="ECO:0000313" key="3">
    <source>
        <dbReference type="RefSeq" id="XP_033569267.1"/>
    </source>
</evidence>
<accession>A0A6A6Y1A8</accession>
<gene>
    <name evidence="1 3" type="ORF">BDZ99DRAFT_483037</name>
</gene>
<evidence type="ECO:0000313" key="1">
    <source>
        <dbReference type="EMBL" id="KAF2802303.1"/>
    </source>
</evidence>
<dbReference type="GeneID" id="54463436"/>
<reference evidence="3" key="3">
    <citation type="submission" date="2025-04" db="UniProtKB">
        <authorList>
            <consortium name="RefSeq"/>
        </authorList>
    </citation>
    <scope>IDENTIFICATION</scope>
    <source>
        <strain evidence="3">CBS 304.34</strain>
    </source>
</reference>
<protein>
    <recommendedName>
        <fullName evidence="4">Zn(2)-C6 fungal-type domain-containing protein</fullName>
    </recommendedName>
</protein>
<dbReference type="OrthoDB" id="3525185at2759"/>
<sequence length="519" mass="57435">MHLKGEEFRCVYNFVMEWYLECVSNCDETPGKCKQCTRLGLHCSGAIQGSMIIDMTERVKNKKPRKRKQRVLQPPVETHQTDIGAQVSIKADEISRREAPRGLAIRPSPIEASPGVISPTPEATGCVLDVNPTIIGCRQHFRLAFPYQPSLVEIYDQAFIYQFVELHKGWKAPKKYDGDMPWVTRLPELSSSSAKPVIKYSIRAASMAFYGQAHQDVSVMTDSYRWYSTGLALQRGCISDLEESHIPGIEEVIVPMVMSLYEVVASTTQTSVFHHLDAASNVLNMRGPTNCTTGLPHQLLKVMRVTSANVSLMTNSPSLFSSRPWLTLPFSANPKQPLQLLTDIILSIPHCLSLSGRRCSLVQFFDAPPSNQTIRASIFSRATDLQTALLAWHQTHSEPTFRDTLTALTACTYHAASLVVQLILSATSPFPSASPSSSLTASHSHSRSVASHATSILQISRFLEYLRPVGFDLMRSIFALAVVALLSPSEGQKGEATKMLERWGQDRGLSGICSAWKIV</sequence>
<dbReference type="AlphaFoldDB" id="A0A6A6Y1A8"/>
<reference evidence="3" key="2">
    <citation type="submission" date="2020-04" db="EMBL/GenBank/DDBJ databases">
        <authorList>
            <consortium name="NCBI Genome Project"/>
        </authorList>
    </citation>
    <scope>NUCLEOTIDE SEQUENCE</scope>
    <source>
        <strain evidence="3">CBS 304.34</strain>
    </source>
</reference>
<proteinExistence type="predicted"/>
<evidence type="ECO:0000313" key="2">
    <source>
        <dbReference type="Proteomes" id="UP000504636"/>
    </source>
</evidence>
<organism evidence="1">
    <name type="scientific">Mytilinidion resinicola</name>
    <dbReference type="NCBI Taxonomy" id="574789"/>
    <lineage>
        <taxon>Eukaryota</taxon>
        <taxon>Fungi</taxon>
        <taxon>Dikarya</taxon>
        <taxon>Ascomycota</taxon>
        <taxon>Pezizomycotina</taxon>
        <taxon>Dothideomycetes</taxon>
        <taxon>Pleosporomycetidae</taxon>
        <taxon>Mytilinidiales</taxon>
        <taxon>Mytilinidiaceae</taxon>
        <taxon>Mytilinidion</taxon>
    </lineage>
</organism>
<dbReference type="RefSeq" id="XP_033569267.1">
    <property type="nucleotide sequence ID" value="XM_033722543.1"/>
</dbReference>
<keyword evidence="2" id="KW-1185">Reference proteome</keyword>
<dbReference type="Proteomes" id="UP000504636">
    <property type="component" value="Unplaced"/>
</dbReference>
<dbReference type="EMBL" id="MU003724">
    <property type="protein sequence ID" value="KAF2802303.1"/>
    <property type="molecule type" value="Genomic_DNA"/>
</dbReference>
<dbReference type="PANTHER" id="PTHR38111">
    <property type="entry name" value="ZN(2)-C6 FUNGAL-TYPE DOMAIN-CONTAINING PROTEIN-RELATED"/>
    <property type="match status" value="1"/>
</dbReference>
<dbReference type="PANTHER" id="PTHR38111:SF11">
    <property type="entry name" value="TRANSCRIPTION FACTOR DOMAIN-CONTAINING PROTEIN-RELATED"/>
    <property type="match status" value="1"/>
</dbReference>